<dbReference type="OrthoDB" id="192247at2759"/>
<dbReference type="InterPro" id="IPR001810">
    <property type="entry name" value="F-box_dom"/>
</dbReference>
<dbReference type="EMBL" id="JH767147">
    <property type="protein sequence ID" value="EQC36534.1"/>
    <property type="molecule type" value="Genomic_DNA"/>
</dbReference>
<dbReference type="InterPro" id="IPR002083">
    <property type="entry name" value="MATH/TRAF_dom"/>
</dbReference>
<keyword evidence="4" id="KW-1185">Reference proteome</keyword>
<dbReference type="CDD" id="cd00121">
    <property type="entry name" value="MATH"/>
    <property type="match status" value="1"/>
</dbReference>
<evidence type="ECO:0000313" key="3">
    <source>
        <dbReference type="EMBL" id="EQC36534.1"/>
    </source>
</evidence>
<dbReference type="AlphaFoldDB" id="T0QF41"/>
<name>T0QF41_SAPDV</name>
<dbReference type="InParanoid" id="T0QF41"/>
<dbReference type="SUPFAM" id="SSF49599">
    <property type="entry name" value="TRAF domain-like"/>
    <property type="match status" value="1"/>
</dbReference>
<proteinExistence type="predicted"/>
<dbReference type="Pfam" id="PF12937">
    <property type="entry name" value="F-box-like"/>
    <property type="match status" value="1"/>
</dbReference>
<dbReference type="Gene3D" id="1.20.1280.50">
    <property type="match status" value="1"/>
</dbReference>
<evidence type="ECO:0000313" key="4">
    <source>
        <dbReference type="Proteomes" id="UP000030762"/>
    </source>
</evidence>
<gene>
    <name evidence="3" type="ORF">SDRG_05983</name>
</gene>
<evidence type="ECO:0000259" key="2">
    <source>
        <dbReference type="PROSITE" id="PS50144"/>
    </source>
</evidence>
<dbReference type="VEuPathDB" id="FungiDB:SDRG_05983"/>
<dbReference type="GeneID" id="19946710"/>
<dbReference type="SUPFAM" id="SSF81383">
    <property type="entry name" value="F-box domain"/>
    <property type="match status" value="1"/>
</dbReference>
<evidence type="ECO:0000256" key="1">
    <source>
        <dbReference type="SAM" id="MobiDB-lite"/>
    </source>
</evidence>
<organism evidence="3 4">
    <name type="scientific">Saprolegnia diclina (strain VS20)</name>
    <dbReference type="NCBI Taxonomy" id="1156394"/>
    <lineage>
        <taxon>Eukaryota</taxon>
        <taxon>Sar</taxon>
        <taxon>Stramenopiles</taxon>
        <taxon>Oomycota</taxon>
        <taxon>Saprolegniomycetes</taxon>
        <taxon>Saprolegniales</taxon>
        <taxon>Saprolegniaceae</taxon>
        <taxon>Saprolegnia</taxon>
    </lineage>
</organism>
<dbReference type="OMA" id="THRHERG"/>
<dbReference type="InterPro" id="IPR036047">
    <property type="entry name" value="F-box-like_dom_sf"/>
</dbReference>
<dbReference type="PROSITE" id="PS50144">
    <property type="entry name" value="MATH"/>
    <property type="match status" value="1"/>
</dbReference>
<feature type="region of interest" description="Disordered" evidence="1">
    <location>
        <begin position="1"/>
        <end position="20"/>
    </location>
</feature>
<dbReference type="InterPro" id="IPR008974">
    <property type="entry name" value="TRAF-like"/>
</dbReference>
<dbReference type="RefSeq" id="XP_008609955.1">
    <property type="nucleotide sequence ID" value="XM_008611733.1"/>
</dbReference>
<dbReference type="Proteomes" id="UP000030762">
    <property type="component" value="Unassembled WGS sequence"/>
</dbReference>
<feature type="domain" description="MATH" evidence="2">
    <location>
        <begin position="129"/>
        <end position="264"/>
    </location>
</feature>
<reference evidence="3 4" key="1">
    <citation type="submission" date="2012-04" db="EMBL/GenBank/DDBJ databases">
        <title>The Genome Sequence of Saprolegnia declina VS20.</title>
        <authorList>
            <consortium name="The Broad Institute Genome Sequencing Platform"/>
            <person name="Russ C."/>
            <person name="Nusbaum C."/>
            <person name="Tyler B."/>
            <person name="van West P."/>
            <person name="Dieguez-Uribeondo J."/>
            <person name="de Bruijn I."/>
            <person name="Tripathy S."/>
            <person name="Jiang R."/>
            <person name="Young S.K."/>
            <person name="Zeng Q."/>
            <person name="Gargeya S."/>
            <person name="Fitzgerald M."/>
            <person name="Haas B."/>
            <person name="Abouelleil A."/>
            <person name="Alvarado L."/>
            <person name="Arachchi H.M."/>
            <person name="Berlin A."/>
            <person name="Chapman S.B."/>
            <person name="Goldberg J."/>
            <person name="Griggs A."/>
            <person name="Gujja S."/>
            <person name="Hansen M."/>
            <person name="Howarth C."/>
            <person name="Imamovic A."/>
            <person name="Larimer J."/>
            <person name="McCowen C."/>
            <person name="Montmayeur A."/>
            <person name="Murphy C."/>
            <person name="Neiman D."/>
            <person name="Pearson M."/>
            <person name="Priest M."/>
            <person name="Roberts A."/>
            <person name="Saif S."/>
            <person name="Shea T."/>
            <person name="Sisk P."/>
            <person name="Sykes S."/>
            <person name="Wortman J."/>
            <person name="Nusbaum C."/>
            <person name="Birren B."/>
        </authorList>
    </citation>
    <scope>NUCLEOTIDE SEQUENCE [LARGE SCALE GENOMIC DNA]</scope>
    <source>
        <strain evidence="3 4">VS20</strain>
    </source>
</reference>
<dbReference type="Pfam" id="PF22486">
    <property type="entry name" value="MATH_2"/>
    <property type="match status" value="1"/>
</dbReference>
<protein>
    <recommendedName>
        <fullName evidence="2">MATH domain-containing protein</fullName>
    </recommendedName>
</protein>
<accession>T0QF41</accession>
<sequence>MTHASVAPQPTSNQGAKACAQSPEDANQVMGATYVEPSLRAESCFPLDVVSIVLAFLDGPSLLACACVSTQWYGLTHASPVWKNLCLVVWPSLAHALPQLPGAPEYDVIRLYRGSWRRCFLERHAKNQRGSIRVVIPDFAQCSADRIVTDTFAINDHRFCLWIFPRGNPHEPEYASRSISVYLVVTDLEKRLPTWLTCAVFSLCIEHATDPAKHIFWHASLHDNRFDTTLFNWGVHALGDLETLKSPSGGYLSSNGALCVSARVRLMSMTLRLYLEPDLVKYRGRGLVPKEPSAVVEVPFCTSLEELHALVRQQWPELPLGCTLWSYSQSVLTGQTMRPRKCLQPSPVSPPRPLFGHQLIDGVDMDAYSSCQLLVDPTGLSGDVLFVKVFHADRCELEYVGRVRLANCPNPAAFQGHLASTSGVYHTFIEEVAPVLVSTPLPPDHIFSASDIVILVPEVPTPSTALSRLRQYLQRDLEQVYRE</sequence>
<dbReference type="Gene3D" id="2.60.210.10">
    <property type="entry name" value="Apoptosis, Tumor Necrosis Factor Receptor Associated Protein 2, Chain A"/>
    <property type="match status" value="1"/>
</dbReference>
<dbReference type="SMART" id="SM00256">
    <property type="entry name" value="FBOX"/>
    <property type="match status" value="1"/>
</dbReference>